<evidence type="ECO:0000259" key="1">
    <source>
        <dbReference type="Pfam" id="PF20887"/>
    </source>
</evidence>
<evidence type="ECO:0000313" key="3">
    <source>
        <dbReference type="Proteomes" id="UP000829720"/>
    </source>
</evidence>
<protein>
    <recommendedName>
        <fullName evidence="1">PWWP domain-containing protein</fullName>
    </recommendedName>
</protein>
<name>A0A8T3CH40_9TELE</name>
<evidence type="ECO:0000313" key="2">
    <source>
        <dbReference type="EMBL" id="KAI1882652.1"/>
    </source>
</evidence>
<accession>A0A8T3CH40</accession>
<keyword evidence="3" id="KW-1185">Reference proteome</keyword>
<organism evidence="2 3">
    <name type="scientific">Albula goreensis</name>
    <dbReference type="NCBI Taxonomy" id="1534307"/>
    <lineage>
        <taxon>Eukaryota</taxon>
        <taxon>Metazoa</taxon>
        <taxon>Chordata</taxon>
        <taxon>Craniata</taxon>
        <taxon>Vertebrata</taxon>
        <taxon>Euteleostomi</taxon>
        <taxon>Actinopterygii</taxon>
        <taxon>Neopterygii</taxon>
        <taxon>Teleostei</taxon>
        <taxon>Albuliformes</taxon>
        <taxon>Albulidae</taxon>
        <taxon>Albula</taxon>
    </lineage>
</organism>
<dbReference type="InterPro" id="IPR048765">
    <property type="entry name" value="PWP3A_3B_4_N"/>
</dbReference>
<dbReference type="OrthoDB" id="9808868at2759"/>
<proteinExistence type="predicted"/>
<feature type="domain" description="PWWP" evidence="1">
    <location>
        <begin position="6"/>
        <end position="92"/>
    </location>
</feature>
<dbReference type="Pfam" id="PF20887">
    <property type="entry name" value="PWP3A-B_N"/>
    <property type="match status" value="1"/>
</dbReference>
<gene>
    <name evidence="2" type="ORF">AGOR_G00237090</name>
</gene>
<dbReference type="EMBL" id="JAERUA010000024">
    <property type="protein sequence ID" value="KAI1882652.1"/>
    <property type="molecule type" value="Genomic_DNA"/>
</dbReference>
<dbReference type="Proteomes" id="UP000829720">
    <property type="component" value="Unassembled WGS sequence"/>
</dbReference>
<comment type="caution">
    <text evidence="2">The sequence shown here is derived from an EMBL/GenBank/DDBJ whole genome shotgun (WGS) entry which is preliminary data.</text>
</comment>
<dbReference type="AlphaFoldDB" id="A0A8T3CH40"/>
<sequence length="139" mass="15860">MGEESYVLCLWGGRLWPAKVLVQRDQKPRRRKDIALEILGEEKRVSIPESQTWPLTQDRIDSLSLQLDQDVAQPMRELRYRKALRLAINVISTGDPCSSPTVRTQRKSCRLNLTGSPPAPTAVPGHQYFHARLPHRRPG</sequence>
<reference evidence="2" key="1">
    <citation type="submission" date="2021-01" db="EMBL/GenBank/DDBJ databases">
        <authorList>
            <person name="Zahm M."/>
            <person name="Roques C."/>
            <person name="Cabau C."/>
            <person name="Klopp C."/>
            <person name="Donnadieu C."/>
            <person name="Jouanno E."/>
            <person name="Lampietro C."/>
            <person name="Louis A."/>
            <person name="Herpin A."/>
            <person name="Echchiki A."/>
            <person name="Berthelot C."/>
            <person name="Parey E."/>
            <person name="Roest-Crollius H."/>
            <person name="Braasch I."/>
            <person name="Postlethwait J."/>
            <person name="Bobe J."/>
            <person name="Montfort J."/>
            <person name="Bouchez O."/>
            <person name="Begum T."/>
            <person name="Mejri S."/>
            <person name="Adams A."/>
            <person name="Chen W.-J."/>
            <person name="Guiguen Y."/>
        </authorList>
    </citation>
    <scope>NUCLEOTIDE SEQUENCE</scope>
    <source>
        <tissue evidence="2">Blood</tissue>
    </source>
</reference>